<keyword evidence="5" id="KW-0508">mRNA splicing</keyword>
<comment type="similarity">
    <text evidence="1">Belongs to the HTATSF1 family.</text>
</comment>
<dbReference type="InterPro" id="IPR000504">
    <property type="entry name" value="RRM_dom"/>
</dbReference>
<evidence type="ECO:0000259" key="7">
    <source>
        <dbReference type="SMART" id="SM00360"/>
    </source>
</evidence>
<feature type="region of interest" description="Disordered" evidence="6">
    <location>
        <begin position="256"/>
        <end position="285"/>
    </location>
</feature>
<sequence length="585" mass="65322">MVTTADSPAPAAPPAAETVPVDVSAMKNKKWMYVDAAGGQKGPMDEAVLKRLLRRGLVHGETYVWSPELPVAEWKMAKDIALFTPVCVLWQKVPQWHYYDHLKVQQGPISTADLVRKFEDGDVDGLTLVWSSCQVVATWTPMGEVSALKEELHEINLEREKEEAILATQQSLDPKLQTFHDDASSTRAIVAEDGKEFIYDPDTRKWITPEDKILDELEDLAEDRGDESAKPVKKAAPPASLSHSDILEAAALAAKTDGGGDDSTAPTIDTTNAKKRKKSKSKKTKWTSSKQKTWVYINGLPLDITIPEVHDHFVKCGVIQKDLHTDDPKIKLYRNKDTGQLSGDGAVCYMKEPSVELAIQLLDKSDIRPNCPIDVSVAVFSQKGESFVERKRVKLDNRAKVKKFEQEKALSWGAGGDEEFRIVVLKHMFKLDDFDDKEEGDELKEDIKKECETLGDIAKITFFEKHPLGVVIVKYHDAEGAEACIDKMNNRWFAGQRIECSYWDGTNYVIKESDVEEAERTEAFGQWLEEGGSDDSDDDGDDGRNDGMHVGRRVLPDSDDEEDAVPPDGEEQVHAGRVLPDLDDD</sequence>
<keyword evidence="4" id="KW-0694">RNA-binding</keyword>
<dbReference type="PANTHER" id="PTHR15608">
    <property type="entry name" value="SPLICING FACTOR U2AF-ASSOCIATED PROTEIN 2"/>
    <property type="match status" value="1"/>
</dbReference>
<dbReference type="InterPro" id="IPR035979">
    <property type="entry name" value="RBD_domain_sf"/>
</dbReference>
<dbReference type="SUPFAM" id="SSF54928">
    <property type="entry name" value="RNA-binding domain, RBD"/>
    <property type="match status" value="1"/>
</dbReference>
<gene>
    <name evidence="8" type="ORF">DYB35_001126</name>
    <name evidence="9" type="ORF">DYB37_000012</name>
</gene>
<dbReference type="InterPro" id="IPR034393">
    <property type="entry name" value="TatSF1-like"/>
</dbReference>
<evidence type="ECO:0000256" key="4">
    <source>
        <dbReference type="ARBA" id="ARBA00022884"/>
    </source>
</evidence>
<dbReference type="InterPro" id="IPR034392">
    <property type="entry name" value="TatSF1-like_RRM1"/>
</dbReference>
<dbReference type="FunFam" id="3.30.70.330:FF:000105">
    <property type="entry name" value="HIV Tat-specific factor 1 homolog"/>
    <property type="match status" value="1"/>
</dbReference>
<evidence type="ECO:0000313" key="11">
    <source>
        <dbReference type="Proteomes" id="UP000285712"/>
    </source>
</evidence>
<dbReference type="SMART" id="SM00360">
    <property type="entry name" value="RRM"/>
    <property type="match status" value="2"/>
</dbReference>
<dbReference type="Proteomes" id="UP000285712">
    <property type="component" value="Unassembled WGS sequence"/>
</dbReference>
<keyword evidence="2" id="KW-0507">mRNA processing</keyword>
<feature type="compositionally biased region" description="Acidic residues" evidence="6">
    <location>
        <begin position="531"/>
        <end position="541"/>
    </location>
</feature>
<feature type="compositionally biased region" description="Basic residues" evidence="6">
    <location>
        <begin position="273"/>
        <end position="285"/>
    </location>
</feature>
<feature type="compositionally biased region" description="Acidic residues" evidence="6">
    <location>
        <begin position="557"/>
        <end position="570"/>
    </location>
</feature>
<evidence type="ECO:0000313" key="9">
    <source>
        <dbReference type="EMBL" id="RHZ24738.1"/>
    </source>
</evidence>
<dbReference type="VEuPathDB" id="FungiDB:H257_03519"/>
<dbReference type="InterPro" id="IPR012677">
    <property type="entry name" value="Nucleotide-bd_a/b_plait_sf"/>
</dbReference>
<dbReference type="GO" id="GO:0000398">
    <property type="term" value="P:mRNA splicing, via spliceosome"/>
    <property type="evidence" value="ECO:0007669"/>
    <property type="project" value="InterPro"/>
</dbReference>
<dbReference type="GO" id="GO:0003723">
    <property type="term" value="F:RNA binding"/>
    <property type="evidence" value="ECO:0007669"/>
    <property type="project" value="UniProtKB-KW"/>
</dbReference>
<dbReference type="CDD" id="cd12281">
    <property type="entry name" value="RRM1_TatSF1_like"/>
    <property type="match status" value="1"/>
</dbReference>
<dbReference type="FunFam" id="3.30.70.330:FF:000329">
    <property type="entry name" value="splicing factor U2AF-associated protein 2"/>
    <property type="match status" value="1"/>
</dbReference>
<dbReference type="Gene3D" id="3.30.70.330">
    <property type="match status" value="2"/>
</dbReference>
<evidence type="ECO:0000313" key="8">
    <source>
        <dbReference type="EMBL" id="RHY92355.1"/>
    </source>
</evidence>
<organism evidence="9 10">
    <name type="scientific">Aphanomyces astaci</name>
    <name type="common">Crayfish plague agent</name>
    <dbReference type="NCBI Taxonomy" id="112090"/>
    <lineage>
        <taxon>Eukaryota</taxon>
        <taxon>Sar</taxon>
        <taxon>Stramenopiles</taxon>
        <taxon>Oomycota</taxon>
        <taxon>Saprolegniomycetes</taxon>
        <taxon>Saprolegniales</taxon>
        <taxon>Verrucalvaceae</taxon>
        <taxon>Aphanomyces</taxon>
    </lineage>
</organism>
<evidence type="ECO:0000256" key="6">
    <source>
        <dbReference type="SAM" id="MobiDB-lite"/>
    </source>
</evidence>
<reference evidence="10 11" key="1">
    <citation type="submission" date="2018-08" db="EMBL/GenBank/DDBJ databases">
        <title>Aphanomyces genome sequencing and annotation.</title>
        <authorList>
            <person name="Minardi D."/>
            <person name="Oidtmann B."/>
            <person name="Van Der Giezen M."/>
            <person name="Studholme D.J."/>
        </authorList>
    </citation>
    <scope>NUCLEOTIDE SEQUENCE [LARGE SCALE GENOMIC DNA]</scope>
    <source>
        <strain evidence="9 10">Da</strain>
        <strain evidence="8 11">Sv</strain>
    </source>
</reference>
<dbReference type="GO" id="GO:0005686">
    <property type="term" value="C:U2 snRNP"/>
    <property type="evidence" value="ECO:0007669"/>
    <property type="project" value="TreeGrafter"/>
</dbReference>
<dbReference type="EMBL" id="QUTH01002647">
    <property type="protein sequence ID" value="RHZ24738.1"/>
    <property type="molecule type" value="Genomic_DNA"/>
</dbReference>
<accession>A0A3R6XVT8</accession>
<name>A0A3R6XVT8_APHAT</name>
<dbReference type="Proteomes" id="UP000285430">
    <property type="component" value="Unassembled WGS sequence"/>
</dbReference>
<dbReference type="AlphaFoldDB" id="A0A3R6XVT8"/>
<evidence type="ECO:0000256" key="2">
    <source>
        <dbReference type="ARBA" id="ARBA00022664"/>
    </source>
</evidence>
<dbReference type="EMBL" id="QUTG01003263">
    <property type="protein sequence ID" value="RHY92355.1"/>
    <property type="molecule type" value="Genomic_DNA"/>
</dbReference>
<feature type="domain" description="RRM" evidence="7">
    <location>
        <begin position="294"/>
        <end position="376"/>
    </location>
</feature>
<proteinExistence type="inferred from homology"/>
<keyword evidence="3" id="KW-0677">Repeat</keyword>
<feature type="region of interest" description="Disordered" evidence="6">
    <location>
        <begin position="527"/>
        <end position="585"/>
    </location>
</feature>
<dbReference type="Pfam" id="PF14237">
    <property type="entry name" value="GYF_2"/>
    <property type="match status" value="2"/>
</dbReference>
<evidence type="ECO:0000313" key="10">
    <source>
        <dbReference type="Proteomes" id="UP000285430"/>
    </source>
</evidence>
<dbReference type="PANTHER" id="PTHR15608:SF0">
    <property type="entry name" value="HIV TAT-SPECIFIC FACTOR 1"/>
    <property type="match status" value="1"/>
</dbReference>
<evidence type="ECO:0000256" key="3">
    <source>
        <dbReference type="ARBA" id="ARBA00022737"/>
    </source>
</evidence>
<feature type="domain" description="RRM" evidence="7">
    <location>
        <begin position="422"/>
        <end position="501"/>
    </location>
</feature>
<comment type="caution">
    <text evidence="9">The sequence shown here is derived from an EMBL/GenBank/DDBJ whole genome shotgun (WGS) entry which is preliminary data.</text>
</comment>
<dbReference type="GO" id="GO:0005684">
    <property type="term" value="C:U2-type spliceosomal complex"/>
    <property type="evidence" value="ECO:0007669"/>
    <property type="project" value="TreeGrafter"/>
</dbReference>
<dbReference type="Pfam" id="PF00076">
    <property type="entry name" value="RRM_1"/>
    <property type="match status" value="1"/>
</dbReference>
<protein>
    <recommendedName>
        <fullName evidence="7">RRM domain-containing protein</fullName>
    </recommendedName>
</protein>
<dbReference type="CDD" id="cd12285">
    <property type="entry name" value="RRM3_RBM39_like"/>
    <property type="match status" value="1"/>
</dbReference>
<evidence type="ECO:0000256" key="5">
    <source>
        <dbReference type="ARBA" id="ARBA00023187"/>
    </source>
</evidence>
<evidence type="ECO:0000256" key="1">
    <source>
        <dbReference type="ARBA" id="ARBA00007747"/>
    </source>
</evidence>
<dbReference type="InterPro" id="IPR025640">
    <property type="entry name" value="GYF_2"/>
</dbReference>